<dbReference type="PANTHER" id="PTHR37951">
    <property type="entry name" value="CYTOPLASMIC PROTEIN-RELATED"/>
    <property type="match status" value="1"/>
</dbReference>
<sequence length="460" mass="51189">MFSEDLRQELLQPINDESFCGYYIKGDKAAFRQLRNAFNLAQTSLRKLSQNPDGNELDVLQEENAENWSALANELLQVFRKSSRDIELIGWFLASQLFMDSTVASFTKSLEWFAELLDTNWGVLNPVLPIEKLKGDSIEEHTAEQAKAKAKAFFQLLGDSEESCLLYAPVLMLPLIGDISFYQYQSAERRGEIGLIKQNAAQLLGAERTTVQRKLNNLQRAIVEIDRMSLVCDKHCQSAGVLSPNFNFVKTLLGKFDKAIQYLTGLKPAMENAVNTESSTETELKNEVSKDELSSEKLTTETQAIQQEQQIMMTQSQNMSQTAAMNSINRNVALHQLREISDYFRQSEPHSPVSFLIEKAIRWGGMSLPDLLKEMLEEPEGGLLNKIFNTAGLDQSDQVLLPEISNQSSGVKAASKVANVAATIGSKPVEASVSDVPRADTQINQNPKNGSPAKSTALSW</sequence>
<name>A0A3A6UCB3_9GAMM</name>
<dbReference type="RefSeq" id="WP_121853608.1">
    <property type="nucleotide sequence ID" value="NZ_CP037952.1"/>
</dbReference>
<feature type="domain" description="ImpA N-terminal" evidence="2">
    <location>
        <begin position="11"/>
        <end position="128"/>
    </location>
</feature>
<reference evidence="3 4" key="1">
    <citation type="submission" date="2018-09" db="EMBL/GenBank/DDBJ databases">
        <title>Phylogeny of the Shewanellaceae, and recommendation for two new genera, Pseudoshewanella and Parashewanella.</title>
        <authorList>
            <person name="Wang G."/>
        </authorList>
    </citation>
    <scope>NUCLEOTIDE SEQUENCE [LARGE SCALE GENOMIC DNA]</scope>
    <source>
        <strain evidence="3 4">KCTC 22492</strain>
    </source>
</reference>
<dbReference type="Proteomes" id="UP000273022">
    <property type="component" value="Unassembled WGS sequence"/>
</dbReference>
<protein>
    <submittedName>
        <fullName evidence="3">Type VI secretion protein</fullName>
    </submittedName>
</protein>
<dbReference type="OrthoDB" id="9771118at2"/>
<dbReference type="EMBL" id="QYYH01000059">
    <property type="protein sequence ID" value="RJY14885.1"/>
    <property type="molecule type" value="Genomic_DNA"/>
</dbReference>
<evidence type="ECO:0000259" key="2">
    <source>
        <dbReference type="Pfam" id="PF06812"/>
    </source>
</evidence>
<evidence type="ECO:0000313" key="3">
    <source>
        <dbReference type="EMBL" id="RJY14885.1"/>
    </source>
</evidence>
<dbReference type="InterPro" id="IPR010657">
    <property type="entry name" value="ImpA_N"/>
</dbReference>
<evidence type="ECO:0000256" key="1">
    <source>
        <dbReference type="SAM" id="MobiDB-lite"/>
    </source>
</evidence>
<dbReference type="AlphaFoldDB" id="A0A3A6UCB3"/>
<feature type="compositionally biased region" description="Polar residues" evidence="1">
    <location>
        <begin position="441"/>
        <end position="460"/>
    </location>
</feature>
<dbReference type="Pfam" id="PF06812">
    <property type="entry name" value="ImpA_N"/>
    <property type="match status" value="1"/>
</dbReference>
<gene>
    <name evidence="3" type="ORF">D5R81_10575</name>
</gene>
<evidence type="ECO:0000313" key="4">
    <source>
        <dbReference type="Proteomes" id="UP000273022"/>
    </source>
</evidence>
<dbReference type="PANTHER" id="PTHR37951:SF1">
    <property type="entry name" value="TYPE VI SECRETION SYSTEM COMPONENT TSSA1"/>
    <property type="match status" value="1"/>
</dbReference>
<dbReference type="InterPro" id="IPR017740">
    <property type="entry name" value="TssA-like"/>
</dbReference>
<organism evidence="3 4">
    <name type="scientific">Parashewanella spongiae</name>
    <dbReference type="NCBI Taxonomy" id="342950"/>
    <lineage>
        <taxon>Bacteria</taxon>
        <taxon>Pseudomonadati</taxon>
        <taxon>Pseudomonadota</taxon>
        <taxon>Gammaproteobacteria</taxon>
        <taxon>Alteromonadales</taxon>
        <taxon>Shewanellaceae</taxon>
        <taxon>Parashewanella</taxon>
    </lineage>
</organism>
<comment type="caution">
    <text evidence="3">The sequence shown here is derived from an EMBL/GenBank/DDBJ whole genome shotgun (WGS) entry which is preliminary data.</text>
</comment>
<proteinExistence type="predicted"/>
<feature type="region of interest" description="Disordered" evidence="1">
    <location>
        <begin position="430"/>
        <end position="460"/>
    </location>
</feature>
<accession>A0A3A6UCB3</accession>
<keyword evidence="4" id="KW-1185">Reference proteome</keyword>